<protein>
    <submittedName>
        <fullName evidence="2">Uncharacterized protein</fullName>
    </submittedName>
</protein>
<sequence>MKIRSRRKWSALIITIVVIMLVTIMMIYFLEKIVPISKNVKWIENSTIAYYEAQSWIEQWLLAMSWSNPALEATWGTLNVNQKYEYSLGSLTDKIPLEWEWNSDYSKIDLRWNKFWPGDPIQLVYNSNMQLDNLSIVVRVPNLDWDCSTHVWLDWTGSIMVNWSINWSWMTLNSASWITANQINTYAPATWLPWNWECSWAWAAFTFNGSGWTINIWNWIDLNWTPKSALAFYNGSLWANWSACNGWKCNIKFSVINNLKVSGKSIPYLEYRLTTSANPIPNQYATINSDWYSYWFKRHIRREMKQLTTNEALDFTVFQ</sequence>
<keyword evidence="1" id="KW-0472">Membrane</keyword>
<name>K2G3M3_9BACT</name>
<proteinExistence type="predicted"/>
<evidence type="ECO:0000313" key="2">
    <source>
        <dbReference type="EMBL" id="EKE29848.1"/>
    </source>
</evidence>
<gene>
    <name evidence="2" type="ORF">ACD_2C00088G0013</name>
</gene>
<accession>K2G3M3</accession>
<keyword evidence="1" id="KW-1133">Transmembrane helix</keyword>
<evidence type="ECO:0000256" key="1">
    <source>
        <dbReference type="SAM" id="Phobius"/>
    </source>
</evidence>
<comment type="caution">
    <text evidence="2">The sequence shown here is derived from an EMBL/GenBank/DDBJ whole genome shotgun (WGS) entry which is preliminary data.</text>
</comment>
<dbReference type="EMBL" id="AMFJ01000088">
    <property type="protein sequence ID" value="EKE29848.1"/>
    <property type="molecule type" value="Genomic_DNA"/>
</dbReference>
<reference evidence="2" key="1">
    <citation type="journal article" date="2012" name="Science">
        <title>Fermentation, hydrogen, and sulfur metabolism in multiple uncultivated bacterial phyla.</title>
        <authorList>
            <person name="Wrighton K.C."/>
            <person name="Thomas B.C."/>
            <person name="Sharon I."/>
            <person name="Miller C.S."/>
            <person name="Castelle C.J."/>
            <person name="VerBerkmoes N.C."/>
            <person name="Wilkins M.J."/>
            <person name="Hettich R.L."/>
            <person name="Lipton M.S."/>
            <person name="Williams K.H."/>
            <person name="Long P.E."/>
            <person name="Banfield J.F."/>
        </authorList>
    </citation>
    <scope>NUCLEOTIDE SEQUENCE [LARGE SCALE GENOMIC DNA]</scope>
</reference>
<dbReference type="AlphaFoldDB" id="K2G3M3"/>
<feature type="transmembrane region" description="Helical" evidence="1">
    <location>
        <begin position="12"/>
        <end position="30"/>
    </location>
</feature>
<keyword evidence="1" id="KW-0812">Transmembrane</keyword>
<organism evidence="2">
    <name type="scientific">uncultured bacterium</name>
    <name type="common">gcode 4</name>
    <dbReference type="NCBI Taxonomy" id="1234023"/>
    <lineage>
        <taxon>Bacteria</taxon>
        <taxon>environmental samples</taxon>
    </lineage>
</organism>